<feature type="transmembrane region" description="Helical" evidence="1">
    <location>
        <begin position="312"/>
        <end position="332"/>
    </location>
</feature>
<sequence>MNKKILYLTITIVLTIWFLSFIIHMPVDVQRIIFGYEFLKQPVYMDIYSDDYRSIFVEPCIKGFSEKWFNNDKLVKYCSSERVFPIPYRDYYYGKPLLTGILWLLTTSTPSLFNSSLEYRTLFFYTSFSLLVAISLVIHTLHIYKLSQLLGVPSKYSLISIISISFIIYAVYSWDSISLVFLTLFIYYTIKGLYARALFMLSLFSSMNLYGLVPVSLILYQYLVFRDREDYGSLIGFTPLVLTMSILLILSPVSFINQIMWFDNAICNNCIFLLLTRDPYSDFNRFLMFTLWFSTYLAIIPFKPIGLLGWDGFRYIVLFIVFTNIFLIRLTPQQLLYMLPYMPLLYVDRGRRVLLIHYIIDLLNSAIILLWFRDAYLRRELAFLGLKQIHNPLSVDSPIQWIAQSRNIALLIHTFTLAKHTLKPKQ</sequence>
<evidence type="ECO:0000313" key="2">
    <source>
        <dbReference type="EMBL" id="HGQ59785.1"/>
    </source>
</evidence>
<dbReference type="AlphaFoldDB" id="A0A7J3KG37"/>
<feature type="transmembrane region" description="Helical" evidence="1">
    <location>
        <begin position="353"/>
        <end position="372"/>
    </location>
</feature>
<evidence type="ECO:0000256" key="1">
    <source>
        <dbReference type="SAM" id="Phobius"/>
    </source>
</evidence>
<protein>
    <recommendedName>
        <fullName evidence="3">Glycosyltransferase RgtA/B/C/D-like domain-containing protein</fullName>
    </recommendedName>
</protein>
<proteinExistence type="predicted"/>
<name>A0A7J3KG37_STAMA</name>
<gene>
    <name evidence="2" type="ORF">ENU09_03630</name>
</gene>
<organism evidence="2">
    <name type="scientific">Staphylothermus marinus</name>
    <dbReference type="NCBI Taxonomy" id="2280"/>
    <lineage>
        <taxon>Archaea</taxon>
        <taxon>Thermoproteota</taxon>
        <taxon>Thermoprotei</taxon>
        <taxon>Desulfurococcales</taxon>
        <taxon>Desulfurococcaceae</taxon>
        <taxon>Staphylothermus</taxon>
    </lineage>
</organism>
<reference evidence="2" key="1">
    <citation type="journal article" date="2020" name="mSystems">
        <title>Genome- and Community-Level Interaction Insights into Carbon Utilization and Element Cycling Functions of Hydrothermarchaeota in Hydrothermal Sediment.</title>
        <authorList>
            <person name="Zhou Z."/>
            <person name="Liu Y."/>
            <person name="Xu W."/>
            <person name="Pan J."/>
            <person name="Luo Z.H."/>
            <person name="Li M."/>
        </authorList>
    </citation>
    <scope>NUCLEOTIDE SEQUENCE [LARGE SCALE GENOMIC DNA]</scope>
    <source>
        <strain evidence="2">SpSt-638</strain>
    </source>
</reference>
<keyword evidence="1" id="KW-1133">Transmembrane helix</keyword>
<accession>A0A7J3KG37</accession>
<dbReference type="EMBL" id="DTBE01000096">
    <property type="protein sequence ID" value="HGQ59785.1"/>
    <property type="molecule type" value="Genomic_DNA"/>
</dbReference>
<feature type="transmembrane region" description="Helical" evidence="1">
    <location>
        <begin position="5"/>
        <end position="27"/>
    </location>
</feature>
<feature type="transmembrane region" description="Helical" evidence="1">
    <location>
        <begin position="122"/>
        <end position="144"/>
    </location>
</feature>
<feature type="transmembrane region" description="Helical" evidence="1">
    <location>
        <begin position="231"/>
        <end position="250"/>
    </location>
</feature>
<comment type="caution">
    <text evidence="2">The sequence shown here is derived from an EMBL/GenBank/DDBJ whole genome shotgun (WGS) entry which is preliminary data.</text>
</comment>
<feature type="transmembrane region" description="Helical" evidence="1">
    <location>
        <begin position="207"/>
        <end position="225"/>
    </location>
</feature>
<feature type="transmembrane region" description="Helical" evidence="1">
    <location>
        <begin position="286"/>
        <end position="306"/>
    </location>
</feature>
<keyword evidence="1" id="KW-0812">Transmembrane</keyword>
<feature type="transmembrane region" description="Helical" evidence="1">
    <location>
        <begin position="156"/>
        <end position="172"/>
    </location>
</feature>
<evidence type="ECO:0008006" key="3">
    <source>
        <dbReference type="Google" id="ProtNLM"/>
    </source>
</evidence>
<keyword evidence="1" id="KW-0472">Membrane</keyword>